<protein>
    <recommendedName>
        <fullName evidence="2">Ubiquitin fusion degradation protein UFD1 N-terminal subdomain 2 domain-containing protein</fullName>
    </recommendedName>
</protein>
<dbReference type="EMBL" id="JBBPBK010000002">
    <property type="protein sequence ID" value="KAK9289485.1"/>
    <property type="molecule type" value="Genomic_DNA"/>
</dbReference>
<keyword evidence="4" id="KW-1185">Reference proteome</keyword>
<dbReference type="GO" id="GO:0036503">
    <property type="term" value="P:ERAD pathway"/>
    <property type="evidence" value="ECO:0007669"/>
    <property type="project" value="TreeGrafter"/>
</dbReference>
<proteinExistence type="predicted"/>
<organism evidence="3 4">
    <name type="scientific">Liquidambar formosana</name>
    <name type="common">Formosan gum</name>
    <dbReference type="NCBI Taxonomy" id="63359"/>
    <lineage>
        <taxon>Eukaryota</taxon>
        <taxon>Viridiplantae</taxon>
        <taxon>Streptophyta</taxon>
        <taxon>Embryophyta</taxon>
        <taxon>Tracheophyta</taxon>
        <taxon>Spermatophyta</taxon>
        <taxon>Magnoliopsida</taxon>
        <taxon>eudicotyledons</taxon>
        <taxon>Gunneridae</taxon>
        <taxon>Pentapetalae</taxon>
        <taxon>Saxifragales</taxon>
        <taxon>Altingiaceae</taxon>
        <taxon>Liquidambar</taxon>
    </lineage>
</organism>
<dbReference type="GO" id="GO:0006511">
    <property type="term" value="P:ubiquitin-dependent protein catabolic process"/>
    <property type="evidence" value="ECO:0007669"/>
    <property type="project" value="InterPro"/>
</dbReference>
<dbReference type="Proteomes" id="UP001415857">
    <property type="component" value="Unassembled WGS sequence"/>
</dbReference>
<evidence type="ECO:0000313" key="3">
    <source>
        <dbReference type="EMBL" id="KAK9289485.1"/>
    </source>
</evidence>
<dbReference type="Gene3D" id="3.10.330.10">
    <property type="match status" value="1"/>
</dbReference>
<dbReference type="PANTHER" id="PTHR12555">
    <property type="entry name" value="UBIQUITIN FUSION DEGRADATON PROTEIN 1"/>
    <property type="match status" value="1"/>
</dbReference>
<name>A0AAP0S255_LIQFO</name>
<dbReference type="AlphaFoldDB" id="A0AAP0S255"/>
<dbReference type="InterPro" id="IPR004854">
    <property type="entry name" value="Ufd1-like"/>
</dbReference>
<feature type="domain" description="Ubiquitin fusion degradation protein UFD1 N-terminal subdomain 2" evidence="2">
    <location>
        <begin position="19"/>
        <end position="62"/>
    </location>
</feature>
<evidence type="ECO:0000313" key="4">
    <source>
        <dbReference type="Proteomes" id="UP001415857"/>
    </source>
</evidence>
<gene>
    <name evidence="3" type="ORF">L1049_007640</name>
</gene>
<accession>A0AAP0S255</accession>
<dbReference type="Pfam" id="PF24842">
    <property type="entry name" value="UFD1_N2"/>
    <property type="match status" value="1"/>
</dbReference>
<dbReference type="GO" id="GO:0034098">
    <property type="term" value="C:VCP-NPL4-UFD1 AAA ATPase complex"/>
    <property type="evidence" value="ECO:0007669"/>
    <property type="project" value="TreeGrafter"/>
</dbReference>
<comment type="caution">
    <text evidence="3">The sequence shown here is derived from an EMBL/GenBank/DDBJ whole genome shotgun (WGS) entry which is preliminary data.</text>
</comment>
<evidence type="ECO:0000259" key="2">
    <source>
        <dbReference type="Pfam" id="PF24842"/>
    </source>
</evidence>
<dbReference type="PANTHER" id="PTHR12555:SF13">
    <property type="entry name" value="UBIQUITIN RECOGNITION FACTOR IN ER-ASSOCIATED DEGRADATION PROTEIN 1"/>
    <property type="match status" value="1"/>
</dbReference>
<feature type="region of interest" description="Disordered" evidence="1">
    <location>
        <begin position="76"/>
        <end position="117"/>
    </location>
</feature>
<feature type="compositionally biased region" description="Basic and acidic residues" evidence="1">
    <location>
        <begin position="81"/>
        <end position="95"/>
    </location>
</feature>
<evidence type="ECO:0000256" key="1">
    <source>
        <dbReference type="SAM" id="MobiDB-lite"/>
    </source>
</evidence>
<sequence>MPPSALDRLVWKQFWGNSRLTTGDTIMITHNKKNYNIDVVETKPSPAISTVDTDCEVEFAPPLDYKEPAKPAPVMKSKNAYAKDQEKPAKEEPKFRSFTGVSRRLDGKPSNELASPSFSPVVEEHPLVATEVTSKATKLNFQLFKHSGKLSFRLLRGQLRMSRLKLQRRKKVSSIQGKKYTLAD</sequence>
<dbReference type="InterPro" id="IPR055418">
    <property type="entry name" value="UFD1_N2"/>
</dbReference>
<reference evidence="3 4" key="1">
    <citation type="journal article" date="2024" name="Plant J.">
        <title>Genome sequences and population genomics reveal climatic adaptation and genomic divergence between two closely related sweetgum species.</title>
        <authorList>
            <person name="Xu W.Q."/>
            <person name="Ren C.Q."/>
            <person name="Zhang X.Y."/>
            <person name="Comes H.P."/>
            <person name="Liu X.H."/>
            <person name="Li Y.G."/>
            <person name="Kettle C.J."/>
            <person name="Jalonen R."/>
            <person name="Gaisberger H."/>
            <person name="Ma Y.Z."/>
            <person name="Qiu Y.X."/>
        </authorList>
    </citation>
    <scope>NUCLEOTIDE SEQUENCE [LARGE SCALE GENOMIC DNA]</scope>
    <source>
        <strain evidence="3">Hangzhou</strain>
    </source>
</reference>
<dbReference type="GO" id="GO:0031593">
    <property type="term" value="F:polyubiquitin modification-dependent protein binding"/>
    <property type="evidence" value="ECO:0007669"/>
    <property type="project" value="TreeGrafter"/>
</dbReference>